<organism evidence="1 2">
    <name type="scientific">Flavonifractor plautii</name>
    <name type="common">Fusobacterium plautii</name>
    <dbReference type="NCBI Taxonomy" id="292800"/>
    <lineage>
        <taxon>Bacteria</taxon>
        <taxon>Bacillati</taxon>
        <taxon>Bacillota</taxon>
        <taxon>Clostridia</taxon>
        <taxon>Eubacteriales</taxon>
        <taxon>Oscillospiraceae</taxon>
        <taxon>Flavonifractor</taxon>
    </lineage>
</organism>
<dbReference type="RefSeq" id="WP_154250352.1">
    <property type="nucleotide sequence ID" value="NZ_CP095094.1"/>
</dbReference>
<evidence type="ECO:0000313" key="2">
    <source>
        <dbReference type="Proteomes" id="UP000429811"/>
    </source>
</evidence>
<comment type="caution">
    <text evidence="1">The sequence shown here is derived from an EMBL/GenBank/DDBJ whole genome shotgun (WGS) entry which is preliminary data.</text>
</comment>
<name>A0A6I2RFS8_FLAPL</name>
<dbReference type="Proteomes" id="UP000429811">
    <property type="component" value="Unassembled WGS sequence"/>
</dbReference>
<accession>A0A6I2RFS8</accession>
<reference evidence="1 2" key="1">
    <citation type="journal article" date="2019" name="Nat. Med.">
        <title>A library of human gut bacterial isolates paired with longitudinal multiomics data enables mechanistic microbiome research.</title>
        <authorList>
            <person name="Poyet M."/>
            <person name="Groussin M."/>
            <person name="Gibbons S.M."/>
            <person name="Avila-Pacheco J."/>
            <person name="Jiang X."/>
            <person name="Kearney S.M."/>
            <person name="Perrotta A.R."/>
            <person name="Berdy B."/>
            <person name="Zhao S."/>
            <person name="Lieberman T.D."/>
            <person name="Swanson P.K."/>
            <person name="Smith M."/>
            <person name="Roesemann S."/>
            <person name="Alexander J.E."/>
            <person name="Rich S.A."/>
            <person name="Livny J."/>
            <person name="Vlamakis H."/>
            <person name="Clish C."/>
            <person name="Bullock K."/>
            <person name="Deik A."/>
            <person name="Scott J."/>
            <person name="Pierce K.A."/>
            <person name="Xavier R.J."/>
            <person name="Alm E.J."/>
        </authorList>
    </citation>
    <scope>NUCLEOTIDE SEQUENCE [LARGE SCALE GENOMIC DNA]</scope>
    <source>
        <strain evidence="1 2">BIOML-A5</strain>
    </source>
</reference>
<dbReference type="AlphaFoldDB" id="A0A6I2RFS8"/>
<dbReference type="EMBL" id="WKPO01000008">
    <property type="protein sequence ID" value="MSB48576.1"/>
    <property type="molecule type" value="Genomic_DNA"/>
</dbReference>
<sequence length="61" mass="6909">MKQLGNLAIVCAQRSDVLLEIHGGLVSIHMGQNTLCISWDDDCFIQHIIHELNFGKYANKR</sequence>
<evidence type="ECO:0000313" key="1">
    <source>
        <dbReference type="EMBL" id="MSB48576.1"/>
    </source>
</evidence>
<proteinExistence type="predicted"/>
<protein>
    <submittedName>
        <fullName evidence="1">Uncharacterized protein</fullName>
    </submittedName>
</protein>
<gene>
    <name evidence="1" type="ORF">GKE90_07655</name>
</gene>